<dbReference type="InterPro" id="IPR029068">
    <property type="entry name" value="Glyas_Bleomycin-R_OHBP_Dase"/>
</dbReference>
<protein>
    <recommendedName>
        <fullName evidence="3">Catechol-2,3-dioxygenase</fullName>
    </recommendedName>
</protein>
<keyword evidence="2" id="KW-1185">Reference proteome</keyword>
<dbReference type="SUPFAM" id="SSF54593">
    <property type="entry name" value="Glyoxalase/Bleomycin resistance protein/Dihydroxybiphenyl dioxygenase"/>
    <property type="match status" value="1"/>
</dbReference>
<evidence type="ECO:0000313" key="1">
    <source>
        <dbReference type="EMBL" id="SFN33619.1"/>
    </source>
</evidence>
<gene>
    <name evidence="1" type="ORF">SAMN05421738_110141</name>
</gene>
<name>A0A1I4Y7T0_9FLAO</name>
<sequence length="226" mass="26426">MKIIELELKTNKLNENKQFFTQILELDLIENSENYFSVQIGWTKLKFITSDQENIYHYSFLIPKNQLQNAYNWMKNKVEILETENNNVFSNFEAWNAKSFYFYDGSNNLAEIIIHANLDNESNQPFDASSILGISEIGLPTLEIEEINQQIENVTNSKFWKGDFDAFGTNGSDEGKILLPNYNIKKTWYPTEIKIKSAPFRAIINVENNTYKLTFNNQQLEINNYD</sequence>
<evidence type="ECO:0000313" key="2">
    <source>
        <dbReference type="Proteomes" id="UP000199149"/>
    </source>
</evidence>
<reference evidence="2" key="1">
    <citation type="submission" date="2016-10" db="EMBL/GenBank/DDBJ databases">
        <authorList>
            <person name="Varghese N."/>
            <person name="Submissions S."/>
        </authorList>
    </citation>
    <scope>NUCLEOTIDE SEQUENCE [LARGE SCALE GENOMIC DNA]</scope>
    <source>
        <strain evidence="2">XJ109</strain>
    </source>
</reference>
<dbReference type="STRING" id="684065.SAMN05421738_110141"/>
<accession>A0A1I4Y7T0</accession>
<dbReference type="Gene3D" id="3.10.180.10">
    <property type="entry name" value="2,3-Dihydroxybiphenyl 1,2-Dioxygenase, domain 1"/>
    <property type="match status" value="1"/>
</dbReference>
<dbReference type="Proteomes" id="UP000199149">
    <property type="component" value="Unassembled WGS sequence"/>
</dbReference>
<proteinExistence type="predicted"/>
<evidence type="ECO:0008006" key="3">
    <source>
        <dbReference type="Google" id="ProtNLM"/>
    </source>
</evidence>
<dbReference type="AlphaFoldDB" id="A0A1I4Y7T0"/>
<organism evidence="1 2">
    <name type="scientific">Algoriella xinjiangensis</name>
    <dbReference type="NCBI Taxonomy" id="684065"/>
    <lineage>
        <taxon>Bacteria</taxon>
        <taxon>Pseudomonadati</taxon>
        <taxon>Bacteroidota</taxon>
        <taxon>Flavobacteriia</taxon>
        <taxon>Flavobacteriales</taxon>
        <taxon>Weeksellaceae</taxon>
        <taxon>Algoriella</taxon>
    </lineage>
</organism>
<dbReference type="EMBL" id="FOUZ01000010">
    <property type="protein sequence ID" value="SFN33619.1"/>
    <property type="molecule type" value="Genomic_DNA"/>
</dbReference>
<dbReference type="OrthoDB" id="2703022at2"/>
<dbReference type="RefSeq" id="WP_092908707.1">
    <property type="nucleotide sequence ID" value="NZ_FOUZ01000010.1"/>
</dbReference>